<dbReference type="EMBL" id="JASBAN010000006">
    <property type="protein sequence ID" value="MDI2113934.1"/>
    <property type="molecule type" value="Genomic_DNA"/>
</dbReference>
<sequence length="124" mass="14576">MNDQSYHDEVLLSSIKELSNWISQRFTLQEELKLARAKAPKSEKVIEKKLKQIRCLSQDILDRALYIKRQQPTDHTLNRKRWAVLRELFEAEEKQLNGLCASPTLALSIITDWKKEPTIKETQQ</sequence>
<comment type="caution">
    <text evidence="1">The sequence shown here is derived from an EMBL/GenBank/DDBJ whole genome shotgun (WGS) entry which is preliminary data.</text>
</comment>
<name>A0ABT6QAK2_9PROT</name>
<proteinExistence type="predicted"/>
<gene>
    <name evidence="1" type="ORF">QJV33_11700</name>
</gene>
<protein>
    <submittedName>
        <fullName evidence="1">Uncharacterized protein</fullName>
    </submittedName>
</protein>
<accession>A0ABT6QAK2</accession>
<evidence type="ECO:0000313" key="1">
    <source>
        <dbReference type="EMBL" id="MDI2113934.1"/>
    </source>
</evidence>
<dbReference type="RefSeq" id="WP_281463585.1">
    <property type="nucleotide sequence ID" value="NZ_JASBAN010000006.1"/>
</dbReference>
<dbReference type="Proteomes" id="UP001431775">
    <property type="component" value="Unassembled WGS sequence"/>
</dbReference>
<reference evidence="1" key="1">
    <citation type="submission" date="2023-05" db="EMBL/GenBank/DDBJ databases">
        <title>Whole genome sequence of Commensalibacter sp.</title>
        <authorList>
            <person name="Charoenyingcharoen P."/>
            <person name="Yukphan P."/>
        </authorList>
    </citation>
    <scope>NUCLEOTIDE SEQUENCE</scope>
    <source>
        <strain evidence="1">TBRC 10068</strain>
    </source>
</reference>
<organism evidence="1 2">
    <name type="scientific">Commensalibacter nepenthis</name>
    <dbReference type="NCBI Taxonomy" id="3043872"/>
    <lineage>
        <taxon>Bacteria</taxon>
        <taxon>Pseudomonadati</taxon>
        <taxon>Pseudomonadota</taxon>
        <taxon>Alphaproteobacteria</taxon>
        <taxon>Acetobacterales</taxon>
        <taxon>Acetobacteraceae</taxon>
    </lineage>
</organism>
<keyword evidence="2" id="KW-1185">Reference proteome</keyword>
<evidence type="ECO:0000313" key="2">
    <source>
        <dbReference type="Proteomes" id="UP001431775"/>
    </source>
</evidence>